<dbReference type="InterPro" id="IPR010982">
    <property type="entry name" value="Lambda_DNA-bd_dom_sf"/>
</dbReference>
<dbReference type="AlphaFoldDB" id="A0A2U1AUY3"/>
<dbReference type="EMBL" id="QEKH01000018">
    <property type="protein sequence ID" value="PVY40067.1"/>
    <property type="molecule type" value="Genomic_DNA"/>
</dbReference>
<dbReference type="EMBL" id="JABAEW010000002">
    <property type="protein sequence ID" value="NMD85242.1"/>
    <property type="molecule type" value="Genomic_DNA"/>
</dbReference>
<gene>
    <name evidence="3" type="ORF">C8D82_11868</name>
    <name evidence="2" type="ORF">HF882_01445</name>
</gene>
<reference evidence="2 5" key="2">
    <citation type="submission" date="2020-04" db="EMBL/GenBank/DDBJ databases">
        <authorList>
            <person name="Hitch T.C.A."/>
            <person name="Wylensek D."/>
            <person name="Clavel T."/>
        </authorList>
    </citation>
    <scope>NUCLEOTIDE SEQUENCE [LARGE SCALE GENOMIC DNA]</scope>
    <source>
        <strain evidence="2 5">COR2-253-APC-1A</strain>
    </source>
</reference>
<evidence type="ECO:0000313" key="4">
    <source>
        <dbReference type="Proteomes" id="UP000245959"/>
    </source>
</evidence>
<keyword evidence="4" id="KW-1185">Reference proteome</keyword>
<dbReference type="GeneID" id="78295782"/>
<evidence type="ECO:0000313" key="3">
    <source>
        <dbReference type="EMBL" id="PVY40067.1"/>
    </source>
</evidence>
<protein>
    <submittedName>
        <fullName evidence="3">Helix-turn-helix protein</fullName>
    </submittedName>
    <submittedName>
        <fullName evidence="2">Helix-turn-helix transcriptional regulator</fullName>
    </submittedName>
</protein>
<dbReference type="PROSITE" id="PS50943">
    <property type="entry name" value="HTH_CROC1"/>
    <property type="match status" value="1"/>
</dbReference>
<dbReference type="GO" id="GO:0003677">
    <property type="term" value="F:DNA binding"/>
    <property type="evidence" value="ECO:0007669"/>
    <property type="project" value="InterPro"/>
</dbReference>
<dbReference type="Proteomes" id="UP000245959">
    <property type="component" value="Unassembled WGS sequence"/>
</dbReference>
<dbReference type="CDD" id="cd00093">
    <property type="entry name" value="HTH_XRE"/>
    <property type="match status" value="1"/>
</dbReference>
<dbReference type="OrthoDB" id="9809730at2"/>
<name>A0A2U1AUY3_9BACT</name>
<dbReference type="Pfam" id="PF01381">
    <property type="entry name" value="HTH_3"/>
    <property type="match status" value="1"/>
</dbReference>
<accession>A0A2U1AUY3</accession>
<dbReference type="SMART" id="SM00530">
    <property type="entry name" value="HTH_XRE"/>
    <property type="match status" value="1"/>
</dbReference>
<dbReference type="Proteomes" id="UP000576225">
    <property type="component" value="Unassembled WGS sequence"/>
</dbReference>
<feature type="domain" description="HTH cro/C1-type" evidence="1">
    <location>
        <begin position="11"/>
        <end position="70"/>
    </location>
</feature>
<sequence length="127" mass="14136">MSESNALGDKIRALREVKKQSDPRFSQRKFAEMLSLSPTYLNKVEAGELIPAADTIIRIADLLDINRDELLGLAEKVDPALNAIILEKPKAMAAFLRTASGMSEAQLAQFQRFMEAEKKATEEAKKE</sequence>
<dbReference type="RefSeq" id="WP_116884487.1">
    <property type="nucleotide sequence ID" value="NZ_CABMMC010000207.1"/>
</dbReference>
<organism evidence="3 4">
    <name type="scientific">Victivallis vadensis</name>
    <dbReference type="NCBI Taxonomy" id="172901"/>
    <lineage>
        <taxon>Bacteria</taxon>
        <taxon>Pseudomonadati</taxon>
        <taxon>Lentisphaerota</taxon>
        <taxon>Lentisphaeria</taxon>
        <taxon>Victivallales</taxon>
        <taxon>Victivallaceae</taxon>
        <taxon>Victivallis</taxon>
    </lineage>
</organism>
<reference evidence="3 4" key="1">
    <citation type="submission" date="2018-04" db="EMBL/GenBank/DDBJ databases">
        <title>Genomic Encyclopedia of Type Strains, Phase IV (KMG-IV): sequencing the most valuable type-strain genomes for metagenomic binning, comparative biology and taxonomic classification.</title>
        <authorList>
            <person name="Goeker M."/>
        </authorList>
    </citation>
    <scope>NUCLEOTIDE SEQUENCE [LARGE SCALE GENOMIC DNA]</scope>
    <source>
        <strain evidence="3 4">DSM 14823</strain>
    </source>
</reference>
<evidence type="ECO:0000313" key="5">
    <source>
        <dbReference type="Proteomes" id="UP000576225"/>
    </source>
</evidence>
<dbReference type="Gene3D" id="1.10.260.40">
    <property type="entry name" value="lambda repressor-like DNA-binding domains"/>
    <property type="match status" value="1"/>
</dbReference>
<proteinExistence type="predicted"/>
<evidence type="ECO:0000313" key="2">
    <source>
        <dbReference type="EMBL" id="NMD85242.1"/>
    </source>
</evidence>
<dbReference type="SUPFAM" id="SSF47413">
    <property type="entry name" value="lambda repressor-like DNA-binding domains"/>
    <property type="match status" value="1"/>
</dbReference>
<evidence type="ECO:0000259" key="1">
    <source>
        <dbReference type="PROSITE" id="PS50943"/>
    </source>
</evidence>
<comment type="caution">
    <text evidence="3">The sequence shown here is derived from an EMBL/GenBank/DDBJ whole genome shotgun (WGS) entry which is preliminary data.</text>
</comment>
<dbReference type="InterPro" id="IPR001387">
    <property type="entry name" value="Cro/C1-type_HTH"/>
</dbReference>